<proteinExistence type="predicted"/>
<name>A0AAV2PBN6_9HYME</name>
<accession>A0AAV2PBN6</accession>
<reference evidence="1" key="1">
    <citation type="submission" date="2024-04" db="EMBL/GenBank/DDBJ databases">
        <authorList>
            <consortium name="Molecular Ecology Group"/>
        </authorList>
    </citation>
    <scope>NUCLEOTIDE SEQUENCE</scope>
</reference>
<dbReference type="Proteomes" id="UP001497644">
    <property type="component" value="Chromosome 9"/>
</dbReference>
<evidence type="ECO:0000313" key="1">
    <source>
        <dbReference type="EMBL" id="CAL1688993.1"/>
    </source>
</evidence>
<dbReference type="EMBL" id="OZ034832">
    <property type="protein sequence ID" value="CAL1688993.1"/>
    <property type="molecule type" value="Genomic_DNA"/>
</dbReference>
<dbReference type="AlphaFoldDB" id="A0AAV2PBN6"/>
<organism evidence="1 2">
    <name type="scientific">Lasius platythorax</name>
    <dbReference type="NCBI Taxonomy" id="488582"/>
    <lineage>
        <taxon>Eukaryota</taxon>
        <taxon>Metazoa</taxon>
        <taxon>Ecdysozoa</taxon>
        <taxon>Arthropoda</taxon>
        <taxon>Hexapoda</taxon>
        <taxon>Insecta</taxon>
        <taxon>Pterygota</taxon>
        <taxon>Neoptera</taxon>
        <taxon>Endopterygota</taxon>
        <taxon>Hymenoptera</taxon>
        <taxon>Apocrita</taxon>
        <taxon>Aculeata</taxon>
        <taxon>Formicoidea</taxon>
        <taxon>Formicidae</taxon>
        <taxon>Formicinae</taxon>
        <taxon>Lasius</taxon>
        <taxon>Lasius</taxon>
    </lineage>
</organism>
<evidence type="ECO:0000313" key="2">
    <source>
        <dbReference type="Proteomes" id="UP001497644"/>
    </source>
</evidence>
<keyword evidence="2" id="KW-1185">Reference proteome</keyword>
<sequence length="111" mass="12685">MDATTICLMPPTTALIVPGKFLPRIASDFTHVALAFDFVAFAPVTVVHRAELLQSRSRNEITCLHDDLSSFREVFADDDENDWRERIKRRSADYARLGPIKRDIVKPNVER</sequence>
<protein>
    <submittedName>
        <fullName evidence="1">Uncharacterized protein</fullName>
    </submittedName>
</protein>
<gene>
    <name evidence="1" type="ORF">LPLAT_LOCUS14000</name>
</gene>